<dbReference type="EMBL" id="JACGCM010001009">
    <property type="protein sequence ID" value="KAF6162972.1"/>
    <property type="molecule type" value="Genomic_DNA"/>
</dbReference>
<proteinExistence type="predicted"/>
<organism evidence="1 2">
    <name type="scientific">Kingdonia uniflora</name>
    <dbReference type="NCBI Taxonomy" id="39325"/>
    <lineage>
        <taxon>Eukaryota</taxon>
        <taxon>Viridiplantae</taxon>
        <taxon>Streptophyta</taxon>
        <taxon>Embryophyta</taxon>
        <taxon>Tracheophyta</taxon>
        <taxon>Spermatophyta</taxon>
        <taxon>Magnoliopsida</taxon>
        <taxon>Ranunculales</taxon>
        <taxon>Circaeasteraceae</taxon>
        <taxon>Kingdonia</taxon>
    </lineage>
</organism>
<protein>
    <submittedName>
        <fullName evidence="1">Uncharacterized protein</fullName>
    </submittedName>
</protein>
<evidence type="ECO:0000313" key="1">
    <source>
        <dbReference type="EMBL" id="KAF6162972.1"/>
    </source>
</evidence>
<reference evidence="1 2" key="1">
    <citation type="journal article" date="2020" name="IScience">
        <title>Genome Sequencing of the Endangered Kingdonia uniflora (Circaeasteraceae, Ranunculales) Reveals Potential Mechanisms of Evolutionary Specialization.</title>
        <authorList>
            <person name="Sun Y."/>
            <person name="Deng T."/>
            <person name="Zhang A."/>
            <person name="Moore M.J."/>
            <person name="Landis J.B."/>
            <person name="Lin N."/>
            <person name="Zhang H."/>
            <person name="Zhang X."/>
            <person name="Huang J."/>
            <person name="Zhang X."/>
            <person name="Sun H."/>
            <person name="Wang H."/>
        </authorList>
    </citation>
    <scope>NUCLEOTIDE SEQUENCE [LARGE SCALE GENOMIC DNA]</scope>
    <source>
        <strain evidence="1">TB1705</strain>
        <tissue evidence="1">Leaf</tissue>
    </source>
</reference>
<dbReference type="Proteomes" id="UP000541444">
    <property type="component" value="Unassembled WGS sequence"/>
</dbReference>
<gene>
    <name evidence="1" type="ORF">GIB67_021121</name>
</gene>
<accession>A0A7J7N7D9</accession>
<sequence length="90" mass="10573">MRRDLFIRWSCEAEDEVLEVSLHTHEYVTFSWSNSLQITCKDPMENHSKLDLGFCGFSHDISVACWVNFQLRLDGSNMILSRLFSIRIMD</sequence>
<evidence type="ECO:0000313" key="2">
    <source>
        <dbReference type="Proteomes" id="UP000541444"/>
    </source>
</evidence>
<comment type="caution">
    <text evidence="1">The sequence shown here is derived from an EMBL/GenBank/DDBJ whole genome shotgun (WGS) entry which is preliminary data.</text>
</comment>
<dbReference type="AlphaFoldDB" id="A0A7J7N7D9"/>
<name>A0A7J7N7D9_9MAGN</name>
<keyword evidence="2" id="KW-1185">Reference proteome</keyword>